<feature type="compositionally biased region" description="Basic and acidic residues" evidence="1">
    <location>
        <begin position="49"/>
        <end position="68"/>
    </location>
</feature>
<dbReference type="GO" id="GO:0016740">
    <property type="term" value="F:transferase activity"/>
    <property type="evidence" value="ECO:0007669"/>
    <property type="project" value="UniProtKB-KW"/>
</dbReference>
<dbReference type="Proteomes" id="UP000263377">
    <property type="component" value="Unassembled WGS sequence"/>
</dbReference>
<keyword evidence="3" id="KW-1185">Reference proteome</keyword>
<proteinExistence type="predicted"/>
<accession>A0A372ZNR0</accession>
<gene>
    <name evidence="2" type="ORF">DR950_05750</name>
</gene>
<reference evidence="2 3" key="1">
    <citation type="submission" date="2018-08" db="EMBL/GenBank/DDBJ databases">
        <title>Diversity &amp; Physiological Properties of Lignin-Decomposing Actinobacteria from Soil.</title>
        <authorList>
            <person name="Roh S.G."/>
            <person name="Kim S.B."/>
        </authorList>
    </citation>
    <scope>NUCLEOTIDE SEQUENCE [LARGE SCALE GENOMIC DNA]</scope>
    <source>
        <strain evidence="2 3">MMS17-GH009</strain>
    </source>
</reference>
<evidence type="ECO:0000313" key="3">
    <source>
        <dbReference type="Proteomes" id="UP000263377"/>
    </source>
</evidence>
<feature type="region of interest" description="Disordered" evidence="1">
    <location>
        <begin position="46"/>
        <end position="71"/>
    </location>
</feature>
<feature type="region of interest" description="Disordered" evidence="1">
    <location>
        <begin position="1"/>
        <end position="31"/>
    </location>
</feature>
<dbReference type="Pfam" id="PF08843">
    <property type="entry name" value="AbiEii"/>
    <property type="match status" value="1"/>
</dbReference>
<protein>
    <submittedName>
        <fullName evidence="2">Nucleotidyl transferase AbiEii/AbiGii toxin family protein</fullName>
    </submittedName>
</protein>
<evidence type="ECO:0000256" key="1">
    <source>
        <dbReference type="SAM" id="MobiDB-lite"/>
    </source>
</evidence>
<comment type="caution">
    <text evidence="2">The sequence shown here is derived from an EMBL/GenBank/DDBJ whole genome shotgun (WGS) entry which is preliminary data.</text>
</comment>
<sequence length="452" mass="50629">MDQRARARRPAVRRRRRRAGMTEGKSPSPVAWEELQWGPWQNVVLPKRPPSEEVREDRDLPRTIRPVDDEAVSQQPVFDPALAGYARALRPSEPAFADPRLAERWLAARREALATVLSAVADSPWADHLVLRGSVLLRAWYGEQAREPGDLDFVVRPTDWELADERTGRMFRELAAGAERLSGTVRVHADQAVSDEIWTYDRVPGRRLVLPWTAPGVPGGSVQLDFVFTEHLPVPPQPYLLPGVTGPLLGATPELSLAWKILWLVSDIHPQGKDLYDAVLLSRTAEVPYELLREVFTQPDPNCLYWPVFPEQITGLDVDWDEFAKDYPQFADHGEEYPAQLLTRLHPTFADHGEYALRARWLAPLTEELRQTLADAGMDEVQRRMSGRRMLPDNTLVITSELLGGDLDGAHRIVSGHLGSQVDRMTHQLAEAADRYAAELSDGHGTGGGSDS</sequence>
<feature type="compositionally biased region" description="Basic residues" evidence="1">
    <location>
        <begin position="1"/>
        <end position="19"/>
    </location>
</feature>
<dbReference type="InterPro" id="IPR014942">
    <property type="entry name" value="AbiEii"/>
</dbReference>
<organism evidence="2 3">
    <name type="scientific">Kitasatospora xanthocidica</name>
    <dbReference type="NCBI Taxonomy" id="83382"/>
    <lineage>
        <taxon>Bacteria</taxon>
        <taxon>Bacillati</taxon>
        <taxon>Actinomycetota</taxon>
        <taxon>Actinomycetes</taxon>
        <taxon>Kitasatosporales</taxon>
        <taxon>Streptomycetaceae</taxon>
        <taxon>Kitasatospora</taxon>
    </lineage>
</organism>
<evidence type="ECO:0000313" key="2">
    <source>
        <dbReference type="EMBL" id="RGD57361.1"/>
    </source>
</evidence>
<dbReference type="AlphaFoldDB" id="A0A372ZNR0"/>
<keyword evidence="2" id="KW-0808">Transferase</keyword>
<dbReference type="EMBL" id="QVIG01000001">
    <property type="protein sequence ID" value="RGD57361.1"/>
    <property type="molecule type" value="Genomic_DNA"/>
</dbReference>
<name>A0A372ZNR0_9ACTN</name>